<protein>
    <submittedName>
        <fullName evidence="5">GntR family transcriptional regulator</fullName>
    </submittedName>
</protein>
<dbReference type="SMART" id="SM00345">
    <property type="entry name" value="HTH_GNTR"/>
    <property type="match status" value="1"/>
</dbReference>
<keyword evidence="1" id="KW-0805">Transcription regulation</keyword>
<feature type="domain" description="HTH gntR-type" evidence="4">
    <location>
        <begin position="9"/>
        <end position="76"/>
    </location>
</feature>
<dbReference type="PANTHER" id="PTHR43537">
    <property type="entry name" value="TRANSCRIPTIONAL REGULATOR, GNTR FAMILY"/>
    <property type="match status" value="1"/>
</dbReference>
<dbReference type="SUPFAM" id="SSF46785">
    <property type="entry name" value="Winged helix' DNA-binding domain"/>
    <property type="match status" value="1"/>
</dbReference>
<dbReference type="Gene3D" id="1.20.120.530">
    <property type="entry name" value="GntR ligand-binding domain-like"/>
    <property type="match status" value="1"/>
</dbReference>
<dbReference type="EMBL" id="BLJN01000001">
    <property type="protein sequence ID" value="GFE79233.1"/>
    <property type="molecule type" value="Genomic_DNA"/>
</dbReference>
<evidence type="ECO:0000256" key="3">
    <source>
        <dbReference type="ARBA" id="ARBA00023163"/>
    </source>
</evidence>
<dbReference type="GO" id="GO:0003677">
    <property type="term" value="F:DNA binding"/>
    <property type="evidence" value="ECO:0007669"/>
    <property type="project" value="UniProtKB-KW"/>
</dbReference>
<dbReference type="GO" id="GO:0003700">
    <property type="term" value="F:DNA-binding transcription factor activity"/>
    <property type="evidence" value="ECO:0007669"/>
    <property type="project" value="InterPro"/>
</dbReference>
<evidence type="ECO:0000256" key="1">
    <source>
        <dbReference type="ARBA" id="ARBA00023015"/>
    </source>
</evidence>
<dbReference type="PROSITE" id="PS50949">
    <property type="entry name" value="HTH_GNTR"/>
    <property type="match status" value="1"/>
</dbReference>
<dbReference type="SUPFAM" id="SSF48008">
    <property type="entry name" value="GntR ligand-binding domain-like"/>
    <property type="match status" value="1"/>
</dbReference>
<comment type="caution">
    <text evidence="5">The sequence shown here is derived from an EMBL/GenBank/DDBJ whole genome shotgun (WGS) entry which is preliminary data.</text>
</comment>
<keyword evidence="6" id="KW-1185">Reference proteome</keyword>
<evidence type="ECO:0000313" key="6">
    <source>
        <dbReference type="Proteomes" id="UP000445000"/>
    </source>
</evidence>
<dbReference type="CDD" id="cd07377">
    <property type="entry name" value="WHTH_GntR"/>
    <property type="match status" value="1"/>
</dbReference>
<gene>
    <name evidence="5" type="ORF">GCM10011487_12330</name>
</gene>
<sequence length="203" mass="22466">MKTNGAVIVQVREQIAERLRLDIISGALAPNQKITEEALAQRFGVSRGRIRDVLLELSKEGLIVNRANRGSTVNNVPSTDLQALMIKLRLAIETFAIRQAIRARPTQLLDDLTAAFKDLSERLEAGDFAEVTHADIAFHRVIVMAAGGEDLVNLWQPIVLRMRMNYKRISTPKQAIAEHKKILDAIRKADASAAVAALEANIR</sequence>
<name>A0A829Y870_9GAMM</name>
<organism evidence="5 6">
    <name type="scientific">Steroidobacter agaridevorans</name>
    <dbReference type="NCBI Taxonomy" id="2695856"/>
    <lineage>
        <taxon>Bacteria</taxon>
        <taxon>Pseudomonadati</taxon>
        <taxon>Pseudomonadota</taxon>
        <taxon>Gammaproteobacteria</taxon>
        <taxon>Steroidobacterales</taxon>
        <taxon>Steroidobacteraceae</taxon>
        <taxon>Steroidobacter</taxon>
    </lineage>
</organism>
<dbReference type="PRINTS" id="PR00035">
    <property type="entry name" value="HTHGNTR"/>
</dbReference>
<dbReference type="RefSeq" id="WP_129640734.1">
    <property type="nucleotide sequence ID" value="NZ_BLJN01000001.1"/>
</dbReference>
<keyword evidence="2" id="KW-0238">DNA-binding</keyword>
<dbReference type="Gene3D" id="1.10.10.10">
    <property type="entry name" value="Winged helix-like DNA-binding domain superfamily/Winged helix DNA-binding domain"/>
    <property type="match status" value="1"/>
</dbReference>
<reference evidence="6" key="1">
    <citation type="submission" date="2020-01" db="EMBL/GenBank/DDBJ databases">
        <title>'Steroidobacter agaridevorans' sp. nov., agar-degrading bacteria isolated from rhizosphere soils.</title>
        <authorList>
            <person name="Ikenaga M."/>
            <person name="Kataoka M."/>
            <person name="Murouchi A."/>
            <person name="Katsuragi S."/>
            <person name="Sakai M."/>
        </authorList>
    </citation>
    <scope>NUCLEOTIDE SEQUENCE [LARGE SCALE GENOMIC DNA]</scope>
    <source>
        <strain evidence="6">YU21-B</strain>
    </source>
</reference>
<dbReference type="InterPro" id="IPR011711">
    <property type="entry name" value="GntR_C"/>
</dbReference>
<dbReference type="Pfam" id="PF07729">
    <property type="entry name" value="FCD"/>
    <property type="match status" value="1"/>
</dbReference>
<proteinExistence type="predicted"/>
<dbReference type="InterPro" id="IPR000524">
    <property type="entry name" value="Tscrpt_reg_HTH_GntR"/>
</dbReference>
<dbReference type="Proteomes" id="UP000445000">
    <property type="component" value="Unassembled WGS sequence"/>
</dbReference>
<dbReference type="InterPro" id="IPR036388">
    <property type="entry name" value="WH-like_DNA-bd_sf"/>
</dbReference>
<keyword evidence="3" id="KW-0804">Transcription</keyword>
<dbReference type="InterPro" id="IPR036390">
    <property type="entry name" value="WH_DNA-bd_sf"/>
</dbReference>
<evidence type="ECO:0000256" key="2">
    <source>
        <dbReference type="ARBA" id="ARBA00023125"/>
    </source>
</evidence>
<dbReference type="PANTHER" id="PTHR43537:SF5">
    <property type="entry name" value="UXU OPERON TRANSCRIPTIONAL REGULATOR"/>
    <property type="match status" value="1"/>
</dbReference>
<dbReference type="SMART" id="SM00895">
    <property type="entry name" value="FCD"/>
    <property type="match status" value="1"/>
</dbReference>
<dbReference type="InterPro" id="IPR008920">
    <property type="entry name" value="TF_FadR/GntR_C"/>
</dbReference>
<dbReference type="Pfam" id="PF00392">
    <property type="entry name" value="GntR"/>
    <property type="match status" value="1"/>
</dbReference>
<accession>A0A829Y870</accession>
<dbReference type="AlphaFoldDB" id="A0A829Y870"/>
<evidence type="ECO:0000259" key="4">
    <source>
        <dbReference type="PROSITE" id="PS50949"/>
    </source>
</evidence>
<evidence type="ECO:0000313" key="5">
    <source>
        <dbReference type="EMBL" id="GFE79233.1"/>
    </source>
</evidence>